<proteinExistence type="predicted"/>
<dbReference type="SUPFAM" id="SSF103473">
    <property type="entry name" value="MFS general substrate transporter"/>
    <property type="match status" value="1"/>
</dbReference>
<evidence type="ECO:0000256" key="1">
    <source>
        <dbReference type="SAM" id="Phobius"/>
    </source>
</evidence>
<feature type="transmembrane region" description="Helical" evidence="1">
    <location>
        <begin position="59"/>
        <end position="77"/>
    </location>
</feature>
<dbReference type="RefSeq" id="WP_258365593.1">
    <property type="nucleotide sequence ID" value="NZ_JACHWD010000041.1"/>
</dbReference>
<accession>A0ABX5MB72</accession>
<name>A0ABX5MB72_9BURK</name>
<feature type="transmembrane region" description="Helical" evidence="1">
    <location>
        <begin position="83"/>
        <end position="102"/>
    </location>
</feature>
<keyword evidence="1" id="KW-0812">Transmembrane</keyword>
<evidence type="ECO:0000313" key="3">
    <source>
        <dbReference type="Proteomes" id="UP000247515"/>
    </source>
</evidence>
<dbReference type="Proteomes" id="UP000247515">
    <property type="component" value="Unassembled WGS sequence"/>
</dbReference>
<evidence type="ECO:0000313" key="2">
    <source>
        <dbReference type="EMBL" id="PXX03458.1"/>
    </source>
</evidence>
<dbReference type="InterPro" id="IPR036259">
    <property type="entry name" value="MFS_trans_sf"/>
</dbReference>
<keyword evidence="1" id="KW-1133">Transmembrane helix</keyword>
<organism evidence="2 3">
    <name type="scientific">Paraburkholderia tropica</name>
    <dbReference type="NCBI Taxonomy" id="92647"/>
    <lineage>
        <taxon>Bacteria</taxon>
        <taxon>Pseudomonadati</taxon>
        <taxon>Pseudomonadota</taxon>
        <taxon>Betaproteobacteria</taxon>
        <taxon>Burkholderiales</taxon>
        <taxon>Burkholderiaceae</taxon>
        <taxon>Paraburkholderia</taxon>
    </lineage>
</organism>
<keyword evidence="3" id="KW-1185">Reference proteome</keyword>
<sequence length="118" mass="12297">MLAAHATAGIGVGSVLSVARGAIGRTATPHHAMIFTHTFLFGLLARLDKTGRAVAHTPAMLMAGSAVGPLLGGMLIVRFGFGALGFAAVLIGLFSFLFFSRLRSVARTQTHFELPPAH</sequence>
<reference evidence="2 3" key="1">
    <citation type="submission" date="2018-05" db="EMBL/GenBank/DDBJ databases">
        <title>Genomic Encyclopedia of Type Strains, Phase IV (KMG-V): Genome sequencing to study the core and pangenomes of soil and plant-associated prokaryotes.</title>
        <authorList>
            <person name="Whitman W."/>
        </authorList>
    </citation>
    <scope>NUCLEOTIDE SEQUENCE [LARGE SCALE GENOMIC DNA]</scope>
    <source>
        <strain evidence="2 3">SIr-6563</strain>
    </source>
</reference>
<comment type="caution">
    <text evidence="2">The sequence shown here is derived from an EMBL/GenBank/DDBJ whole genome shotgun (WGS) entry which is preliminary data.</text>
</comment>
<keyword evidence="1" id="KW-0472">Membrane</keyword>
<dbReference type="EMBL" id="QJJV01000049">
    <property type="protein sequence ID" value="PXX03458.1"/>
    <property type="molecule type" value="Genomic_DNA"/>
</dbReference>
<protein>
    <recommendedName>
        <fullName evidence="4">MFS transporter</fullName>
    </recommendedName>
</protein>
<gene>
    <name evidence="2" type="ORF">C7400_1499</name>
</gene>
<evidence type="ECO:0008006" key="4">
    <source>
        <dbReference type="Google" id="ProtNLM"/>
    </source>
</evidence>